<keyword evidence="2" id="KW-1185">Reference proteome</keyword>
<reference evidence="1 2" key="1">
    <citation type="submission" date="2020-02" db="EMBL/GenBank/DDBJ databases">
        <title>Characterization of phylogenetic diversity of novel bifidobacterial species isolated in Czech ZOOs.</title>
        <authorList>
            <person name="Lugli G.A."/>
            <person name="Vera N.B."/>
            <person name="Ventura M."/>
        </authorList>
    </citation>
    <scope>NUCLEOTIDE SEQUENCE [LARGE SCALE GENOMIC DNA]</scope>
    <source>
        <strain evidence="1 2">DSM 109960</strain>
    </source>
</reference>
<proteinExistence type="predicted"/>
<comment type="caution">
    <text evidence="1">The sequence shown here is derived from an EMBL/GenBank/DDBJ whole genome shotgun (WGS) entry which is preliminary data.</text>
</comment>
<gene>
    <name evidence="1" type="ORF">G1C98_1052</name>
</gene>
<dbReference type="Proteomes" id="UP000529710">
    <property type="component" value="Unassembled WGS sequence"/>
</dbReference>
<name>A0A7Y0HUM1_9BIFI</name>
<accession>A0A7Y0HUM1</accession>
<dbReference type="RefSeq" id="WP_169079969.1">
    <property type="nucleotide sequence ID" value="NZ_JAAIIF010000008.1"/>
</dbReference>
<dbReference type="AlphaFoldDB" id="A0A7Y0HUM1"/>
<evidence type="ECO:0000313" key="2">
    <source>
        <dbReference type="Proteomes" id="UP000529710"/>
    </source>
</evidence>
<organism evidence="1 2">
    <name type="scientific">Bifidobacterium erythrocebi</name>
    <dbReference type="NCBI Taxonomy" id="2675325"/>
    <lineage>
        <taxon>Bacteria</taxon>
        <taxon>Bacillati</taxon>
        <taxon>Actinomycetota</taxon>
        <taxon>Actinomycetes</taxon>
        <taxon>Bifidobacteriales</taxon>
        <taxon>Bifidobacteriaceae</taxon>
        <taxon>Bifidobacterium</taxon>
    </lineage>
</organism>
<protein>
    <submittedName>
        <fullName evidence="1">Uncharacterized protein</fullName>
    </submittedName>
</protein>
<evidence type="ECO:0000313" key="1">
    <source>
        <dbReference type="EMBL" id="NMM96316.1"/>
    </source>
</evidence>
<dbReference type="EMBL" id="JAAIIF010000008">
    <property type="protein sequence ID" value="NMM96316.1"/>
    <property type="molecule type" value="Genomic_DNA"/>
</dbReference>
<sequence length="75" mass="8123">MGGNRYVGFSITDLSQGEADRIASYLFAHSGKWIAELAGNPIKVEMIGDGKAIVTFPAIAEVDVREFMSMLGSER</sequence>